<comment type="caution">
    <text evidence="3">The sequence shown here is derived from an EMBL/GenBank/DDBJ whole genome shotgun (WGS) entry which is preliminary data.</text>
</comment>
<evidence type="ECO:0000259" key="2">
    <source>
        <dbReference type="Pfam" id="PF13360"/>
    </source>
</evidence>
<organism evidence="3 4">
    <name type="scientific">Streptomyces luteolus</name>
    <dbReference type="NCBI Taxonomy" id="3043615"/>
    <lineage>
        <taxon>Bacteria</taxon>
        <taxon>Bacillati</taxon>
        <taxon>Actinomycetota</taxon>
        <taxon>Actinomycetes</taxon>
        <taxon>Kitasatosporales</taxon>
        <taxon>Streptomycetaceae</taxon>
        <taxon>Streptomyces</taxon>
    </lineage>
</organism>
<protein>
    <submittedName>
        <fullName evidence="3">PQQ-binding-like beta-propeller repeat protein</fullName>
    </submittedName>
</protein>
<feature type="domain" description="Pyrrolo-quinoline quinone repeat" evidence="2">
    <location>
        <begin position="255"/>
        <end position="381"/>
    </location>
</feature>
<feature type="compositionally biased region" description="Pro residues" evidence="1">
    <location>
        <begin position="1"/>
        <end position="12"/>
    </location>
</feature>
<keyword evidence="4" id="KW-1185">Reference proteome</keyword>
<dbReference type="PANTHER" id="PTHR34512:SF30">
    <property type="entry name" value="OUTER MEMBRANE PROTEIN ASSEMBLY FACTOR BAMB"/>
    <property type="match status" value="1"/>
</dbReference>
<dbReference type="SUPFAM" id="SSF50998">
    <property type="entry name" value="Quinoprotein alcohol dehydrogenase-like"/>
    <property type="match status" value="1"/>
</dbReference>
<dbReference type="Pfam" id="PF13360">
    <property type="entry name" value="PQQ_2"/>
    <property type="match status" value="1"/>
</dbReference>
<name>A0ABT6T1U0_9ACTN</name>
<dbReference type="RefSeq" id="WP_282537677.1">
    <property type="nucleotide sequence ID" value="NZ_JASCIS010000028.1"/>
</dbReference>
<feature type="compositionally biased region" description="Low complexity" evidence="1">
    <location>
        <begin position="75"/>
        <end position="134"/>
    </location>
</feature>
<reference evidence="3 4" key="1">
    <citation type="submission" date="2023-05" db="EMBL/GenBank/DDBJ databases">
        <title>Draft genome sequence of Streptomyces sp. B-S-A12 isolated from a cave soil in Thailand.</title>
        <authorList>
            <person name="Chamroensaksri N."/>
            <person name="Muangham S."/>
        </authorList>
    </citation>
    <scope>NUCLEOTIDE SEQUENCE [LARGE SCALE GENOMIC DNA]</scope>
    <source>
        <strain evidence="3 4">B-S-A12</strain>
    </source>
</reference>
<dbReference type="InterPro" id="IPR002372">
    <property type="entry name" value="PQQ_rpt_dom"/>
</dbReference>
<evidence type="ECO:0000313" key="4">
    <source>
        <dbReference type="Proteomes" id="UP001237105"/>
    </source>
</evidence>
<evidence type="ECO:0000256" key="1">
    <source>
        <dbReference type="SAM" id="MobiDB-lite"/>
    </source>
</evidence>
<proteinExistence type="predicted"/>
<gene>
    <name evidence="3" type="ORF">QIT00_25270</name>
</gene>
<accession>A0ABT6T1U0</accession>
<feature type="region of interest" description="Disordered" evidence="1">
    <location>
        <begin position="184"/>
        <end position="233"/>
    </location>
</feature>
<evidence type="ECO:0000313" key="3">
    <source>
        <dbReference type="EMBL" id="MDI3421822.1"/>
    </source>
</evidence>
<sequence length="630" mass="66235">MSQPPSQPPQPPGGAGAPQDPQQGMSKGPGQPPQTPPVPPAPPSAPPTTPPPAAPPAPPAAPPAAPPGTPPPAQPGYGYPQPGQPAQPGYGYPQPGQPAADNPYTQAQPGPYGQPGQPGAPGQAAYGYPQQPQYPGAPAPGMPGGPVPPGGGSGSPFKGKPAAIIGAALAAVLVIGGGVWFAASGDEEPKKKQPIAKGGGDNKPTDAGEETAGSRDGGEDDLNSGRKPGEAKVWVAKNDLDTPRNGAELMNIWTVGDTVVQAGYNEVTAFKTSDGSKAWSVKLPHAVCDTPPRPSEDGMVVVAYKDTDNREKSKCNQLQMIDLNTGEKGWQKKTETGGLFDSTVTLDLEIAGENVMVARSQSGSAYSLKDGKEQYTLKKDRGCFPNSFAADGDSVLAVDSCLAQPDKNEQLKSIDPKTGKVKWRFMTPKGFEVQKVYSVKPLVVSLVNRDDKSWNIVAFKDNGKVRSQLDGGKDSFTQRCGLSILEKELQSCQGMVATDDLFFMATETKKSGDYDRSNEIIAFDLDSGKPKWRGKTEDPRSLLPLSADASGNLVAYVEPTFDKPGQTVRFGPDGGKPKLLLQHPETTASVENSLVGMGQMAYADGRFYATSSRLMGRDGEEETRMLSFGK</sequence>
<feature type="region of interest" description="Disordered" evidence="1">
    <location>
        <begin position="1"/>
        <end position="155"/>
    </location>
</feature>
<dbReference type="SMART" id="SM00564">
    <property type="entry name" value="PQQ"/>
    <property type="match status" value="3"/>
</dbReference>
<dbReference type="Proteomes" id="UP001237105">
    <property type="component" value="Unassembled WGS sequence"/>
</dbReference>
<dbReference type="InterPro" id="IPR011047">
    <property type="entry name" value="Quinoprotein_ADH-like_sf"/>
</dbReference>
<feature type="compositionally biased region" description="Basic and acidic residues" evidence="1">
    <location>
        <begin position="212"/>
        <end position="230"/>
    </location>
</feature>
<feature type="compositionally biased region" description="Pro residues" evidence="1">
    <location>
        <begin position="30"/>
        <end position="74"/>
    </location>
</feature>
<dbReference type="InterPro" id="IPR015943">
    <property type="entry name" value="WD40/YVTN_repeat-like_dom_sf"/>
</dbReference>
<feature type="compositionally biased region" description="Pro residues" evidence="1">
    <location>
        <begin position="135"/>
        <end position="149"/>
    </location>
</feature>
<dbReference type="InterPro" id="IPR018391">
    <property type="entry name" value="PQQ_b-propeller_rpt"/>
</dbReference>
<dbReference type="EMBL" id="JASCIS010000028">
    <property type="protein sequence ID" value="MDI3421822.1"/>
    <property type="molecule type" value="Genomic_DNA"/>
</dbReference>
<dbReference type="PANTHER" id="PTHR34512">
    <property type="entry name" value="CELL SURFACE PROTEIN"/>
    <property type="match status" value="1"/>
</dbReference>
<dbReference type="Gene3D" id="2.130.10.10">
    <property type="entry name" value="YVTN repeat-like/Quinoprotein amine dehydrogenase"/>
    <property type="match status" value="1"/>
</dbReference>